<dbReference type="VEuPathDB" id="FungiDB:PV07_08513"/>
<evidence type="ECO:0000256" key="2">
    <source>
        <dbReference type="SAM" id="Phobius"/>
    </source>
</evidence>
<dbReference type="RefSeq" id="XP_016245542.1">
    <property type="nucleotide sequence ID" value="XM_016395686.1"/>
</dbReference>
<accession>A0A0D1ZC43</accession>
<sequence>MPTPAQPILPSFSNAAPSATPDPSDTLEAMNHDGRHSPGAIVGITICVLVCLAWIVRYSYLASPFWLHRLQRCLGIRPSSRTPISHVPLPLDETETEPPTPFITRPEPAYIPTSSKDTLPLNEPTIQFSRDVLEALFNLGPAAGATRPPSYRSKLSQEWRSAMGTRARNRGDEESGRASGRGA</sequence>
<dbReference type="OrthoDB" id="4132688at2759"/>
<feature type="compositionally biased region" description="Polar residues" evidence="1">
    <location>
        <begin position="11"/>
        <end position="23"/>
    </location>
</feature>
<dbReference type="AlphaFoldDB" id="A0A0D1ZC43"/>
<dbReference type="Proteomes" id="UP000054466">
    <property type="component" value="Unassembled WGS sequence"/>
</dbReference>
<feature type="transmembrane region" description="Helical" evidence="2">
    <location>
        <begin position="40"/>
        <end position="60"/>
    </location>
</feature>
<keyword evidence="2" id="KW-0472">Membrane</keyword>
<feature type="region of interest" description="Disordered" evidence="1">
    <location>
        <begin position="87"/>
        <end position="106"/>
    </location>
</feature>
<keyword evidence="4" id="KW-1185">Reference proteome</keyword>
<keyword evidence="2" id="KW-0812">Transmembrane</keyword>
<protein>
    <submittedName>
        <fullName evidence="3">Uncharacterized protein</fullName>
    </submittedName>
</protein>
<proteinExistence type="predicted"/>
<dbReference type="EMBL" id="KN847044">
    <property type="protein sequence ID" value="KIW25326.1"/>
    <property type="molecule type" value="Genomic_DNA"/>
</dbReference>
<evidence type="ECO:0000313" key="4">
    <source>
        <dbReference type="Proteomes" id="UP000054466"/>
    </source>
</evidence>
<name>A0A0D1ZC43_9EURO</name>
<evidence type="ECO:0000313" key="3">
    <source>
        <dbReference type="EMBL" id="KIW25326.1"/>
    </source>
</evidence>
<feature type="region of interest" description="Disordered" evidence="1">
    <location>
        <begin position="1"/>
        <end position="32"/>
    </location>
</feature>
<feature type="region of interest" description="Disordered" evidence="1">
    <location>
        <begin position="144"/>
        <end position="183"/>
    </location>
</feature>
<dbReference type="HOGENOM" id="CLU_1299746_0_0_1"/>
<gene>
    <name evidence="3" type="ORF">PV07_08513</name>
</gene>
<dbReference type="GeneID" id="27347707"/>
<evidence type="ECO:0000256" key="1">
    <source>
        <dbReference type="SAM" id="MobiDB-lite"/>
    </source>
</evidence>
<organism evidence="3 4">
    <name type="scientific">Cladophialophora immunda</name>
    <dbReference type="NCBI Taxonomy" id="569365"/>
    <lineage>
        <taxon>Eukaryota</taxon>
        <taxon>Fungi</taxon>
        <taxon>Dikarya</taxon>
        <taxon>Ascomycota</taxon>
        <taxon>Pezizomycotina</taxon>
        <taxon>Eurotiomycetes</taxon>
        <taxon>Chaetothyriomycetidae</taxon>
        <taxon>Chaetothyriales</taxon>
        <taxon>Herpotrichiellaceae</taxon>
        <taxon>Cladophialophora</taxon>
    </lineage>
</organism>
<keyword evidence="2" id="KW-1133">Transmembrane helix</keyword>
<reference evidence="3 4" key="1">
    <citation type="submission" date="2015-01" db="EMBL/GenBank/DDBJ databases">
        <title>The Genome Sequence of Cladophialophora immunda CBS83496.</title>
        <authorList>
            <consortium name="The Broad Institute Genomics Platform"/>
            <person name="Cuomo C."/>
            <person name="de Hoog S."/>
            <person name="Gorbushina A."/>
            <person name="Stielow B."/>
            <person name="Teixiera M."/>
            <person name="Abouelleil A."/>
            <person name="Chapman S.B."/>
            <person name="Priest M."/>
            <person name="Young S.K."/>
            <person name="Wortman J."/>
            <person name="Nusbaum C."/>
            <person name="Birren B."/>
        </authorList>
    </citation>
    <scope>NUCLEOTIDE SEQUENCE [LARGE SCALE GENOMIC DNA]</scope>
    <source>
        <strain evidence="3 4">CBS 83496</strain>
    </source>
</reference>